<dbReference type="InterPro" id="IPR052514">
    <property type="entry name" value="SAM-dependent_MTase"/>
</dbReference>
<evidence type="ECO:0000313" key="3">
    <source>
        <dbReference type="Proteomes" id="UP000183002"/>
    </source>
</evidence>
<dbReference type="NCBIfam" id="TIGR01444">
    <property type="entry name" value="fkbM_fam"/>
    <property type="match status" value="1"/>
</dbReference>
<dbReference type="EMBL" id="FOCO01000003">
    <property type="protein sequence ID" value="SEM82218.1"/>
    <property type="molecule type" value="Genomic_DNA"/>
</dbReference>
<feature type="domain" description="Methyltransferase FkbM" evidence="1">
    <location>
        <begin position="79"/>
        <end position="216"/>
    </location>
</feature>
<keyword evidence="2" id="KW-0808">Transferase</keyword>
<evidence type="ECO:0000259" key="1">
    <source>
        <dbReference type="Pfam" id="PF05050"/>
    </source>
</evidence>
<dbReference type="STRING" id="1077947.SAMN05216227_100324"/>
<dbReference type="GO" id="GO:0032259">
    <property type="term" value="P:methylation"/>
    <property type="evidence" value="ECO:0007669"/>
    <property type="project" value="UniProtKB-KW"/>
</dbReference>
<dbReference type="InterPro" id="IPR006342">
    <property type="entry name" value="FkbM_mtfrase"/>
</dbReference>
<dbReference type="Gene3D" id="3.40.50.150">
    <property type="entry name" value="Vaccinia Virus protein VP39"/>
    <property type="match status" value="1"/>
</dbReference>
<proteinExistence type="predicted"/>
<accession>A0A1H8BJI0</accession>
<gene>
    <name evidence="2" type="ORF">SAMN05216227_100324</name>
</gene>
<dbReference type="AlphaFoldDB" id="A0A1H8BJI0"/>
<organism evidence="2 3">
    <name type="scientific">Pseudorhodobacter antarcticus</name>
    <dbReference type="NCBI Taxonomy" id="1077947"/>
    <lineage>
        <taxon>Bacteria</taxon>
        <taxon>Pseudomonadati</taxon>
        <taxon>Pseudomonadota</taxon>
        <taxon>Alphaproteobacteria</taxon>
        <taxon>Rhodobacterales</taxon>
        <taxon>Paracoccaceae</taxon>
        <taxon>Pseudorhodobacter</taxon>
    </lineage>
</organism>
<dbReference type="Pfam" id="PF05050">
    <property type="entry name" value="Methyltransf_21"/>
    <property type="match status" value="1"/>
</dbReference>
<dbReference type="GO" id="GO:0008168">
    <property type="term" value="F:methyltransferase activity"/>
    <property type="evidence" value="ECO:0007669"/>
    <property type="project" value="UniProtKB-KW"/>
</dbReference>
<name>A0A1H8BJI0_9RHOB</name>
<reference evidence="2 3" key="1">
    <citation type="submission" date="2016-10" db="EMBL/GenBank/DDBJ databases">
        <authorList>
            <person name="de Groot N.N."/>
        </authorList>
    </citation>
    <scope>NUCLEOTIDE SEQUENCE [LARGE SCALE GENOMIC DNA]</scope>
    <source>
        <strain evidence="2 3">CGMCC 1.10836</strain>
    </source>
</reference>
<dbReference type="OrthoDB" id="5679686at2"/>
<sequence>MSAFVPIDLDAARAGLGAGVVTFPPLGLTRSVQWGRAVVFCTRDVPDPILRNHQTGQFYEAKDLRALRPYFPKGGVFVDIGANVGNHSLFAALFLHAAKVVPVEPNPVSYTLLLANIVANGLVGTFDLRGLGIGASDRAAGGFAMEVRTKNVGAAKMLPGEGDINVQRGDDILAGLVPNMIKIDVEGMEIEVLAGLEETVAAHKPVMLIEVDTRNDAAFLAWVKAHHYDVAQVFVRYKTNKNYLITAAA</sequence>
<dbReference type="SUPFAM" id="SSF53335">
    <property type="entry name" value="S-adenosyl-L-methionine-dependent methyltransferases"/>
    <property type="match status" value="1"/>
</dbReference>
<dbReference type="RefSeq" id="WP_082224879.1">
    <property type="nucleotide sequence ID" value="NZ_FOCO01000003.1"/>
</dbReference>
<dbReference type="PANTHER" id="PTHR34203:SF15">
    <property type="entry name" value="SLL1173 PROTEIN"/>
    <property type="match status" value="1"/>
</dbReference>
<evidence type="ECO:0000313" key="2">
    <source>
        <dbReference type="EMBL" id="SEM82218.1"/>
    </source>
</evidence>
<dbReference type="PANTHER" id="PTHR34203">
    <property type="entry name" value="METHYLTRANSFERASE, FKBM FAMILY PROTEIN"/>
    <property type="match status" value="1"/>
</dbReference>
<keyword evidence="2" id="KW-0489">Methyltransferase</keyword>
<dbReference type="InterPro" id="IPR029063">
    <property type="entry name" value="SAM-dependent_MTases_sf"/>
</dbReference>
<dbReference type="Proteomes" id="UP000183002">
    <property type="component" value="Unassembled WGS sequence"/>
</dbReference>
<keyword evidence="3" id="KW-1185">Reference proteome</keyword>
<protein>
    <submittedName>
        <fullName evidence="2">Methyltransferase, FkbM family</fullName>
    </submittedName>
</protein>